<evidence type="ECO:0000256" key="1">
    <source>
        <dbReference type="ARBA" id="ARBA00022737"/>
    </source>
</evidence>
<dbReference type="PANTHER" id="PTHR12656">
    <property type="entry name" value="BRG-1 ASSOCIATED FACTOR 250 BAF250"/>
    <property type="match status" value="1"/>
</dbReference>
<dbReference type="Proteomes" id="UP000231279">
    <property type="component" value="Unassembled WGS sequence"/>
</dbReference>
<evidence type="ECO:0000313" key="4">
    <source>
        <dbReference type="EMBL" id="PIM98659.1"/>
    </source>
</evidence>
<dbReference type="InterPro" id="IPR021906">
    <property type="entry name" value="BAF250/Osa"/>
</dbReference>
<dbReference type="InterPro" id="IPR016024">
    <property type="entry name" value="ARM-type_fold"/>
</dbReference>
<dbReference type="GO" id="GO:0016514">
    <property type="term" value="C:SWI/SNF complex"/>
    <property type="evidence" value="ECO:0007669"/>
    <property type="project" value="InterPro"/>
</dbReference>
<organism evidence="4 5">
    <name type="scientific">Handroanthus impetiginosus</name>
    <dbReference type="NCBI Taxonomy" id="429701"/>
    <lineage>
        <taxon>Eukaryota</taxon>
        <taxon>Viridiplantae</taxon>
        <taxon>Streptophyta</taxon>
        <taxon>Embryophyta</taxon>
        <taxon>Tracheophyta</taxon>
        <taxon>Spermatophyta</taxon>
        <taxon>Magnoliopsida</taxon>
        <taxon>eudicotyledons</taxon>
        <taxon>Gunneridae</taxon>
        <taxon>Pentapetalae</taxon>
        <taxon>asterids</taxon>
        <taxon>lamiids</taxon>
        <taxon>Lamiales</taxon>
        <taxon>Bignoniaceae</taxon>
        <taxon>Crescentiina</taxon>
        <taxon>Tabebuia alliance</taxon>
        <taxon>Handroanthus</taxon>
    </lineage>
</organism>
<dbReference type="STRING" id="429701.A0A2G9G179"/>
<evidence type="ECO:0000256" key="3">
    <source>
        <dbReference type="SAM" id="MobiDB-lite"/>
    </source>
</evidence>
<name>A0A2G9G179_9LAMI</name>
<dbReference type="AlphaFoldDB" id="A0A2G9G179"/>
<dbReference type="GO" id="GO:0045893">
    <property type="term" value="P:positive regulation of DNA-templated transcription"/>
    <property type="evidence" value="ECO:0007669"/>
    <property type="project" value="TreeGrafter"/>
</dbReference>
<dbReference type="EMBL" id="NKXS01008190">
    <property type="protein sequence ID" value="PIM98659.1"/>
    <property type="molecule type" value="Genomic_DNA"/>
</dbReference>
<accession>A0A2G9G179</accession>
<dbReference type="PROSITE" id="PS50176">
    <property type="entry name" value="ARM_REPEAT"/>
    <property type="match status" value="1"/>
</dbReference>
<gene>
    <name evidence="4" type="ORF">CDL12_28857</name>
</gene>
<reference evidence="5" key="1">
    <citation type="journal article" date="2018" name="Gigascience">
        <title>Genome assembly of the Pink Ipe (Handroanthus impetiginosus, Bignoniaceae), a highly valued, ecologically keystone Neotropical timber forest tree.</title>
        <authorList>
            <person name="Silva-Junior O.B."/>
            <person name="Grattapaglia D."/>
            <person name="Novaes E."/>
            <person name="Collevatti R.G."/>
        </authorList>
    </citation>
    <scope>NUCLEOTIDE SEQUENCE [LARGE SCALE GENOMIC DNA]</scope>
    <source>
        <strain evidence="5">cv. UFG-1</strain>
    </source>
</reference>
<dbReference type="OrthoDB" id="10044343at2759"/>
<comment type="caution">
    <text evidence="4">The sequence shown here is derived from an EMBL/GenBank/DDBJ whole genome shotgun (WGS) entry which is preliminary data.</text>
</comment>
<dbReference type="Gene3D" id="1.25.10.10">
    <property type="entry name" value="Leucine-rich Repeat Variant"/>
    <property type="match status" value="1"/>
</dbReference>
<keyword evidence="1" id="KW-0677">Repeat</keyword>
<dbReference type="InterPro" id="IPR000225">
    <property type="entry name" value="Armadillo"/>
</dbReference>
<dbReference type="GO" id="GO:0005654">
    <property type="term" value="C:nucleoplasm"/>
    <property type="evidence" value="ECO:0007669"/>
    <property type="project" value="TreeGrafter"/>
</dbReference>
<keyword evidence="5" id="KW-1185">Reference proteome</keyword>
<evidence type="ECO:0008006" key="6">
    <source>
        <dbReference type="Google" id="ProtNLM"/>
    </source>
</evidence>
<dbReference type="SUPFAM" id="SSF48371">
    <property type="entry name" value="ARM repeat"/>
    <property type="match status" value="1"/>
</dbReference>
<feature type="region of interest" description="Disordered" evidence="3">
    <location>
        <begin position="1"/>
        <end position="33"/>
    </location>
</feature>
<proteinExistence type="predicted"/>
<dbReference type="GO" id="GO:0006338">
    <property type="term" value="P:chromatin remodeling"/>
    <property type="evidence" value="ECO:0007669"/>
    <property type="project" value="InterPro"/>
</dbReference>
<dbReference type="GO" id="GO:0006357">
    <property type="term" value="P:regulation of transcription by RNA polymerase II"/>
    <property type="evidence" value="ECO:0007669"/>
    <property type="project" value="TreeGrafter"/>
</dbReference>
<dbReference type="GO" id="GO:0031491">
    <property type="term" value="F:nucleosome binding"/>
    <property type="evidence" value="ECO:0007669"/>
    <property type="project" value="TreeGrafter"/>
</dbReference>
<dbReference type="PANTHER" id="PTHR12656:SF5">
    <property type="entry name" value="TRITHORAX GROUP PROTEIN OSA"/>
    <property type="match status" value="1"/>
</dbReference>
<evidence type="ECO:0000256" key="2">
    <source>
        <dbReference type="PROSITE-ProRule" id="PRU00259"/>
    </source>
</evidence>
<protein>
    <recommendedName>
        <fullName evidence="6">Armadillo repeat-containing protein LFR</fullName>
    </recommendedName>
</protein>
<dbReference type="InterPro" id="IPR011989">
    <property type="entry name" value="ARM-like"/>
</dbReference>
<evidence type="ECO:0000313" key="5">
    <source>
        <dbReference type="Proteomes" id="UP000231279"/>
    </source>
</evidence>
<sequence>MQKREQSKLGGAAGGSAPPPAKRGRPVGSGTNAAAAAAATAAAAAAGDVIAPSSLLGPSLQVHSAFAEQNNKRIVLALQSGLKSELTWALNSLTLLSFKEKDEVRRDATPLAKIPGLLDALLQVIDDWRDIALPRVLTKTPRVRLLGANSAVTGFGNEYETLNYGDSSHPSVASGSSNKEVSAQKITAKPRPSGWWFEEDGLFNLDEEGRIEKQQCAVAASNIIRNFSFMAENEIAMGQNRHCLETMFQCLEDYVTEDEELVTNALETIMNLGPLLDLRIFSSSKPSYIKMTEKRAVQAIMGMLGSAVRGWHCAAAELLGRLILNPDNEPFLLPFAPQMYRRLVDIMSFPAGDAQAAAVGALYNLAEVNMDCRLKLASERWAVDRLLKVIKTPHPVPEVCRKAALILENLVLEPQNKPQLLAFENAFAEMLFSDTRYADSFARILHELTSRPSNKVASARGIWGM</sequence>
<dbReference type="GO" id="GO:0035060">
    <property type="term" value="C:brahma complex"/>
    <property type="evidence" value="ECO:0007669"/>
    <property type="project" value="InterPro"/>
</dbReference>
<feature type="repeat" description="ARM" evidence="2">
    <location>
        <begin position="381"/>
        <end position="421"/>
    </location>
</feature>